<dbReference type="InterPro" id="IPR035909">
    <property type="entry name" value="CheB_C"/>
</dbReference>
<name>A0A117M3E3_9FIRM</name>
<dbReference type="CDD" id="cd16432">
    <property type="entry name" value="CheB_Rec"/>
    <property type="match status" value="1"/>
</dbReference>
<dbReference type="Pfam" id="PF01339">
    <property type="entry name" value="CheB_methylest"/>
    <property type="match status" value="1"/>
</dbReference>
<protein>
    <recommendedName>
        <fullName evidence="2">protein-glutamate methylesterase</fullName>
        <ecNumber evidence="2">3.1.1.61</ecNumber>
    </recommendedName>
</protein>
<gene>
    <name evidence="6" type="ORF">XD97_0478</name>
</gene>
<dbReference type="GO" id="GO:0006935">
    <property type="term" value="P:chemotaxis"/>
    <property type="evidence" value="ECO:0007669"/>
    <property type="project" value="InterPro"/>
</dbReference>
<dbReference type="EC" id="3.1.1.61" evidence="2"/>
<evidence type="ECO:0000313" key="6">
    <source>
        <dbReference type="EMBL" id="KUK82207.1"/>
    </source>
</evidence>
<dbReference type="EMBL" id="LGGS01000104">
    <property type="protein sequence ID" value="KUK82207.1"/>
    <property type="molecule type" value="Genomic_DNA"/>
</dbReference>
<dbReference type="GO" id="GO:0005737">
    <property type="term" value="C:cytoplasm"/>
    <property type="evidence" value="ECO:0007669"/>
    <property type="project" value="InterPro"/>
</dbReference>
<dbReference type="GO" id="GO:0000156">
    <property type="term" value="F:phosphorelay response regulator activity"/>
    <property type="evidence" value="ECO:0007669"/>
    <property type="project" value="InterPro"/>
</dbReference>
<dbReference type="AlphaFoldDB" id="A0A117M3E3"/>
<dbReference type="PANTHER" id="PTHR42872">
    <property type="entry name" value="PROTEIN-GLUTAMATE METHYLESTERASE/PROTEIN-GLUTAMINE GLUTAMINASE"/>
    <property type="match status" value="1"/>
</dbReference>
<evidence type="ECO:0000256" key="1">
    <source>
        <dbReference type="ARBA" id="ARBA00022801"/>
    </source>
</evidence>
<sequence>HTVIPGLPRDFPAAVVVVQHMPEGFSEPLAEHLARRSRLPVRHASSGDKVLPGQVLVAPAGFDLSFRGGAGSAVVVLDRGRGPVTPGGFRPSVDGVMISAAQVFGQVVMGVLMTGMGRDGARGMAEIRKRHGRTIAEAESTCIVFGMPKAAIDAGAAERIVPLSKIASEIISLL</sequence>
<dbReference type="PROSITE" id="PS50122">
    <property type="entry name" value="CHEB"/>
    <property type="match status" value="1"/>
</dbReference>
<reference evidence="7" key="1">
    <citation type="journal article" date="2015" name="MBio">
        <title>Genome-Resolved Metagenomic Analysis Reveals Roles for Candidate Phyla and Other Microbial Community Members in Biogeochemical Transformations in Oil Reservoirs.</title>
        <authorList>
            <person name="Hu P."/>
            <person name="Tom L."/>
            <person name="Singh A."/>
            <person name="Thomas B.C."/>
            <person name="Baker B.J."/>
            <person name="Piceno Y.M."/>
            <person name="Andersen G.L."/>
            <person name="Banfield J.F."/>
        </authorList>
    </citation>
    <scope>NUCLEOTIDE SEQUENCE [LARGE SCALE GENOMIC DNA]</scope>
</reference>
<evidence type="ECO:0000313" key="7">
    <source>
        <dbReference type="Proteomes" id="UP000054705"/>
    </source>
</evidence>
<dbReference type="PANTHER" id="PTHR42872:SF6">
    <property type="entry name" value="PROTEIN-GLUTAMATE METHYLESTERASE_PROTEIN-GLUTAMINE GLUTAMINASE"/>
    <property type="match status" value="1"/>
</dbReference>
<comment type="catalytic activity">
    <reaction evidence="3">
        <text>[protein]-L-glutamate 5-O-methyl ester + H2O = L-glutamyl-[protein] + methanol + H(+)</text>
        <dbReference type="Rhea" id="RHEA:23236"/>
        <dbReference type="Rhea" id="RHEA-COMP:10208"/>
        <dbReference type="Rhea" id="RHEA-COMP:10311"/>
        <dbReference type="ChEBI" id="CHEBI:15377"/>
        <dbReference type="ChEBI" id="CHEBI:15378"/>
        <dbReference type="ChEBI" id="CHEBI:17790"/>
        <dbReference type="ChEBI" id="CHEBI:29973"/>
        <dbReference type="ChEBI" id="CHEBI:82795"/>
        <dbReference type="EC" id="3.1.1.61"/>
    </reaction>
</comment>
<feature type="non-terminal residue" evidence="6">
    <location>
        <position position="1"/>
    </location>
</feature>
<evidence type="ECO:0000259" key="5">
    <source>
        <dbReference type="PROSITE" id="PS50122"/>
    </source>
</evidence>
<evidence type="ECO:0000256" key="4">
    <source>
        <dbReference type="PROSITE-ProRule" id="PRU00050"/>
    </source>
</evidence>
<accession>A0A117M3E3</accession>
<comment type="caution">
    <text evidence="4">Lacks conserved residue(s) required for the propagation of feature annotation.</text>
</comment>
<dbReference type="Gene3D" id="3.40.50.180">
    <property type="entry name" value="Methylesterase CheB, C-terminal domain"/>
    <property type="match status" value="1"/>
</dbReference>
<proteinExistence type="predicted"/>
<comment type="caution">
    <text evidence="6">The sequence shown here is derived from an EMBL/GenBank/DDBJ whole genome shotgun (WGS) entry which is preliminary data.</text>
</comment>
<evidence type="ECO:0000256" key="3">
    <source>
        <dbReference type="ARBA" id="ARBA00048267"/>
    </source>
</evidence>
<dbReference type="InterPro" id="IPR000673">
    <property type="entry name" value="Sig_transdc_resp-reg_Me-estase"/>
</dbReference>
<evidence type="ECO:0000256" key="2">
    <source>
        <dbReference type="ARBA" id="ARBA00039140"/>
    </source>
</evidence>
<dbReference type="Proteomes" id="UP000054705">
    <property type="component" value="Unassembled WGS sequence"/>
</dbReference>
<dbReference type="PATRIC" id="fig|110500.4.peg.754"/>
<keyword evidence="1" id="KW-0378">Hydrolase</keyword>
<organism evidence="6 7">
    <name type="scientific">Pelotomaculum thermopropionicum</name>
    <dbReference type="NCBI Taxonomy" id="110500"/>
    <lineage>
        <taxon>Bacteria</taxon>
        <taxon>Bacillati</taxon>
        <taxon>Bacillota</taxon>
        <taxon>Clostridia</taxon>
        <taxon>Eubacteriales</taxon>
        <taxon>Desulfotomaculaceae</taxon>
        <taxon>Pelotomaculum</taxon>
    </lineage>
</organism>
<feature type="domain" description="CheB-type methylesterase" evidence="5">
    <location>
        <begin position="1"/>
        <end position="174"/>
    </location>
</feature>
<dbReference type="GO" id="GO:0008984">
    <property type="term" value="F:protein-glutamate methylesterase activity"/>
    <property type="evidence" value="ECO:0007669"/>
    <property type="project" value="UniProtKB-EC"/>
</dbReference>
<dbReference type="SUPFAM" id="SSF52738">
    <property type="entry name" value="Methylesterase CheB, C-terminal domain"/>
    <property type="match status" value="1"/>
</dbReference>